<organism evidence="5 6">
    <name type="scientific">Prorocentrum cordatum</name>
    <dbReference type="NCBI Taxonomy" id="2364126"/>
    <lineage>
        <taxon>Eukaryota</taxon>
        <taxon>Sar</taxon>
        <taxon>Alveolata</taxon>
        <taxon>Dinophyceae</taxon>
        <taxon>Prorocentrales</taxon>
        <taxon>Prorocentraceae</taxon>
        <taxon>Prorocentrum</taxon>
    </lineage>
</organism>
<feature type="region of interest" description="Disordered" evidence="3">
    <location>
        <begin position="3774"/>
        <end position="3822"/>
    </location>
</feature>
<evidence type="ECO:0000256" key="2">
    <source>
        <dbReference type="SAM" id="Coils"/>
    </source>
</evidence>
<feature type="coiled-coil region" evidence="2">
    <location>
        <begin position="426"/>
        <end position="467"/>
    </location>
</feature>
<accession>A0ABN9TLY0</accession>
<dbReference type="EMBL" id="CAUYUJ010014864">
    <property type="protein sequence ID" value="CAK0847018.1"/>
    <property type="molecule type" value="Genomic_DNA"/>
</dbReference>
<feature type="region of interest" description="Disordered" evidence="3">
    <location>
        <begin position="1"/>
        <end position="26"/>
    </location>
</feature>
<dbReference type="InterPro" id="IPR036770">
    <property type="entry name" value="Ankyrin_rpt-contain_sf"/>
</dbReference>
<dbReference type="Pfam" id="PF12796">
    <property type="entry name" value="Ank_2"/>
    <property type="match status" value="1"/>
</dbReference>
<dbReference type="SUPFAM" id="SSF56112">
    <property type="entry name" value="Protein kinase-like (PK-like)"/>
    <property type="match status" value="1"/>
</dbReference>
<dbReference type="EMBL" id="CAUYUJ010014864">
    <property type="protein sequence ID" value="CAK0847019.1"/>
    <property type="molecule type" value="Genomic_DNA"/>
</dbReference>
<comment type="caution">
    <text evidence="5">The sequence shown here is derived from an EMBL/GenBank/DDBJ whole genome shotgun (WGS) entry which is preliminary data.</text>
</comment>
<dbReference type="Gene3D" id="3.40.50.300">
    <property type="entry name" value="P-loop containing nucleotide triphosphate hydrolases"/>
    <property type="match status" value="1"/>
</dbReference>
<proteinExistence type="predicted"/>
<dbReference type="Pfam" id="PF20717">
    <property type="entry name" value="DUF6829"/>
    <property type="match status" value="3"/>
</dbReference>
<keyword evidence="4" id="KW-0812">Transmembrane</keyword>
<dbReference type="Gene3D" id="1.25.40.20">
    <property type="entry name" value="Ankyrin repeat-containing domain"/>
    <property type="match status" value="1"/>
</dbReference>
<dbReference type="Proteomes" id="UP001189429">
    <property type="component" value="Unassembled WGS sequence"/>
</dbReference>
<name>A0ABN9TLY0_9DINO</name>
<dbReference type="InterPro" id="IPR049232">
    <property type="entry name" value="DUF6829"/>
</dbReference>
<keyword evidence="6" id="KW-1185">Reference proteome</keyword>
<gene>
    <name evidence="5" type="ORF">PCOR1329_LOCUS40360</name>
</gene>
<keyword evidence="4" id="KW-0472">Membrane</keyword>
<dbReference type="InterPro" id="IPR011009">
    <property type="entry name" value="Kinase-like_dom_sf"/>
</dbReference>
<feature type="compositionally biased region" description="Polar residues" evidence="3">
    <location>
        <begin position="3780"/>
        <end position="3792"/>
    </location>
</feature>
<dbReference type="PANTHER" id="PTHR36960">
    <property type="entry name" value="SI:DKEY-32E6.3"/>
    <property type="match status" value="1"/>
</dbReference>
<dbReference type="SMART" id="SM00248">
    <property type="entry name" value="ANK"/>
    <property type="match status" value="3"/>
</dbReference>
<dbReference type="SUPFAM" id="SSF48403">
    <property type="entry name" value="Ankyrin repeat"/>
    <property type="match status" value="1"/>
</dbReference>
<feature type="compositionally biased region" description="Basic and acidic residues" evidence="3">
    <location>
        <begin position="2048"/>
        <end position="2065"/>
    </location>
</feature>
<reference evidence="5" key="1">
    <citation type="submission" date="2023-10" db="EMBL/GenBank/DDBJ databases">
        <authorList>
            <person name="Chen Y."/>
            <person name="Shah S."/>
            <person name="Dougan E. K."/>
            <person name="Thang M."/>
            <person name="Chan C."/>
        </authorList>
    </citation>
    <scope>NUCLEOTIDE SEQUENCE [LARGE SCALE GENOMIC DNA]</scope>
</reference>
<evidence type="ECO:0000256" key="1">
    <source>
        <dbReference type="PROSITE-ProRule" id="PRU00023"/>
    </source>
</evidence>
<dbReference type="PROSITE" id="PS50297">
    <property type="entry name" value="ANK_REP_REGION"/>
    <property type="match status" value="1"/>
</dbReference>
<dbReference type="InterPro" id="IPR027417">
    <property type="entry name" value="P-loop_NTPase"/>
</dbReference>
<feature type="repeat" description="ANK" evidence="1">
    <location>
        <begin position="2277"/>
        <end position="2309"/>
    </location>
</feature>
<dbReference type="InterPro" id="IPR002110">
    <property type="entry name" value="Ankyrin_rpt"/>
</dbReference>
<keyword evidence="4" id="KW-1133">Transmembrane helix</keyword>
<evidence type="ECO:0000313" key="6">
    <source>
        <dbReference type="Proteomes" id="UP001189429"/>
    </source>
</evidence>
<feature type="region of interest" description="Disordered" evidence="3">
    <location>
        <begin position="2046"/>
        <end position="2065"/>
    </location>
</feature>
<feature type="transmembrane region" description="Helical" evidence="4">
    <location>
        <begin position="3743"/>
        <end position="3761"/>
    </location>
</feature>
<sequence length="3822" mass="427523">MAAGDAPTWHPEGAPENGCGVERTRSEGGAKGLAPLLLHFDVNKTLIQSDSIQTKTIEEGIREGIAELFWGTTRREGDRVVWDWARGPPSCNAPTTLDGGDPALLVNYAQYCKMILKDKDERKQAVKSFRFVTADEPRQEMDKLLRVTLKMMQLPDGVRFTEMAEAAGLKGATHLMFPTIFHLVASLQQSRRKFAILFRSFGSDHDQIKIEWNAFCEMKHPVFSKLLQGIGPLDGTTPGIPDRRIQDGGLHTIYRDADGPILIIGGFTNGPEDKPWDAWARQKPRPEADTRGGRAYIRDTLKAETAEGFDAIQDWMKCHLFEQGTAAIKDDWAWWMWNGEVADAGKLLCQIGSPETKQLFFDDNIEANDARIVDCRDPEGNVVPAEACINRLCTKVNPVEALLDKEYFLRKVQACLGEHLDMGNSLLNFQRQLTEAEELKVFLERQVKTLNLQLKNMTEENRRMKLKNRLRIPDEGSLQEVLLAHEFDLSGFGKDGFRSISELFEELEQGQCWLEEDHECESHSGLQRVFEMVFVKLRYKDLILVESHEQDSESRIQSRNYLPGMRKTLREPSFADALDRWLEAGLGVDLKNSGCIICEKMPVFTPDAPSQETKATQAFPIPCKLHQSEADYVIPEMALVTHRELLKKIGLPEGKHFTTTEKDLNGSTVTRFLRWDRSATWEATLTQKGSTMVSQVDMNQMCKQLFQNHPRREVYENLLLQMFETFTAKKLAGGFSGSLVIRVQPFEHDGRPGEPCIVKMDAEDAIQAEFENSVHVFQTLPDRAARIIGDPVFSTDKNDGEAFGAMRLELAGACWNVPELAQGSANLLSTFKDLLIFESEQVLLGRTATAAQDARPFGNVNSVLAETFGPGGVVSSLRKGGRGMRREAEKPLTSWYTLKGKKTKFNLFTADENQYPPGKAIRQLYKTYFGEEMPNLVELVEKNIKPQIEALTNSGHKELMPLVGLAHGDLNAANIMIDALDAVWLIDFATSVDLPLFTDMCKFEMACLFEYSLIPITPEMLLDFASDREDMWTFLNVGDWLCVDQGVADKLLRTLRQRRQDKSLHLVTQDELQGIIASIAAAEEEKEAKKIVRALQSRLSARSKDTEGAFAFCRLATKALCSGDYIFDTLSIKSPTSADGCGRGASSVRWFMDHAVGVRRFMSRDVLATLREFSPGAGDPTEGLEPCDASSLQLWLPFLRETYRIVGYRDIAPQHKVWSIYHCHTVARNVLRVIAEMQQAIASNSLCSLPIMHQLSCEGNAKKARPSLNSLIELATQSQFTEANSIWVHANSRIFQQTDMSSRSIRHAHAACAKYSRHAGLFAPILRVAEVLKRDPKERRSLRETERTMPLQYDGAEGDGEDGAWTLHVQVPEEIDVMFSEPLLDRSLVDGCIGTVTPGSETEPPKVRMYSRLFFTTTGLLQSNIFIIKSNLFGDVQDGDDSPKRSRWWGNSSAAVSSLNVASLTPHRSSERKKSKDRTGLDAAVSKDAIFTLDNTEHFQRSLTLQAVARNALGEEMMRCMVDIGVATMCYPPGAALCLDVPEGCSQAPPSTEVVVMREDGFGVYQVRAAGAQPTEAADFIFEPFASNHVFLTPCKYEEQRRILVSEGGGSWADATVIEVVKENTGFRHRVRIKSATQESPQNGWMTKESSEGGDQAEDKALRYLSTMNSGPSLIPAGTYEEEVHKIKLYTRARCSFIIDALSGQRLPIQSCATPTLHIVAFAGCGEDEMVQQIGRRGSQSGMTGSLSWVGPVVSSQDRSEGPGTPNRYKFFPRTFSRKASITSQSAFDSHGPQVGAMEARQGWQLILHTVDRYQKAVPSCSPNAFLIVGAPGSGKTALTHRLVMDCLDRHRDLVPVLLTVADIVKRSGMDDATQGEAVDMDHATVQVRFDKYLRLIFGEDSLRYKMVRQAMSMRRVMFFFEGLEDGGPMMHVVEGLIGDIVIGRHLVVVTSRQLLPGQSSLDRLSDHITTMELRSLTDQQIRSVAHARLGLNGLLKFDEVIGALRTGSGQKESAEEGEKEHGNVFGNPMMLSMLICYCNLEPNSDSGKSDKTANRKDNKAQTEKGDKVTLTAVYRVAIDVMLQRVQSRQQGDRHKKEQNVSKCKRVLEFMAKTMAMQEDGSATICAEEFETLLPEEMSEGWGILKGAVEAGYAMVLRSQRDGGRLEYNFLARVFQNFFAASEIHTVHTEGGTLMEKSVTLKKLLTKQCWAQILEMLAEAWPLSYVKLIESRLENFQVEGDNTFLHLAAQHGHHPVFQLLQHFAEQNKNALFVKNSNRMTPLHLAAERGHTKICELMVSLKADLDAEDAAERMPLHVAMQNGRYHTAGYLLELYGNRSTLKQGSRRGFRERGSMCLQAHPAEGLALQVLSAPGPGGSQEALSEEQFIKAAGDIFIELGFFRDKDKADMDNRKRAMASLLSVYWICGDHYESFVRCQKNDDTRLTRQSWDSLQRWTKTTGLTQDPNTVVAMLVSLAISQLGKIKPFKEAFAPEKGDDHVEVMRSILENKPIVVPSVSKLGENLRQLILRSTVEFNFGQFIQAENLPASIMPVKDMISTADEKNDEKALILGFFLWQTFAKMCGVLGHVRIDGSLLIIDKFWNNFELGVNVLQYLTSESPQMVYDRFLAKRAVAQGLAFDEKDSDSRALVRLACLSRTYDSKTGGEVAKAWRELAPEERQELAMYLNADGIQQKAIILYNAPRLLEHARQEADGVGLVLAMRMLLRVYKLAYETFSFSDSLVVTVMVDEVFEQAKICTATRRGDLLDDSDDDEEDHQRQKERLAEKFDFTPLEVTRTTSDNQGAIHRLPWQLVTDPEQLATLADRADSLAADMDRGIRESAFIKRLPDVFPELGFFRRADEDIHKRTRCALLAVYFAWSDQLDAFSRGQAVDKRISEKSWGKIQHWIEAMSDNDSDAGKELLHVVLVAVVVSGVAKIPKFQAQLAPGAKNHRETVKCVLDKCPKVLPSYSRLDLRQRSLLHKCLVCEFDFEQFLLAESLPASLTAVSRMLQEPPCTRDERKQLLLVFLFVIFAWMCGSEGERSEEGSVYMTEERFLRVGAGVEAVLLLEEGGRERAAYDQLLTARAEALEMDLEKHRDRAVVRLACMAQVSNVLDLVPITDAFKALDRGEQEALTGYLNADAIDETPGFVLRGMSAFLGIARTNEEVGLTDAIKILLKVYEEAWKEYHWSDESLVYVNLGKLQFFAKSFFGSARFQDVPFELHMDEAASEAVVIPKVWIPITDTAELNKLTHQSTQLARDLLEHQIKEDAFRSRVSRVFPELSYFSGTTSTQRQQTMGALLSVYWLVSGQHEAFTRGQTQDPLSQQSWAWIQEWMAKTVKLSSEEAVDATLVFMAIHALGKIREFREECAPGFDKHMHDTALAHILEANPEVVPSFKRLSKKYKKLILDSLNVDFEFSHFLQAETTPANLVVVQETFRPHGADGFAFFCFRVFAQMCGKLGLSSGQGSLFMNDRQFQRFRPGLDALQQLLGTGDVAETYNKFLLQRSTKAMSRFASLEQRALARLLCLSNAYDWKGGRSICDAFDALTKREREDLTRCLNMDGINSTPGYSLVGATELLSNAEANRAVGLPAALRMLIRVQEECSRETEFQCSKVVVHLDTLAAWSKDVQPDSFREADVVLLSDDFAPGEPRVVTVGVERKAVRSPGRGLTGDIGDVSELTATPVPPPPDVRHEELPFDDGALIAPPQARTVSSVLAVGSLGLMLLALFMQGALGSEGWAHDVEAAMLVVAMLLLVVVALCLYSSCQDHRREMQAPLRDGSQDSGEASGSQQTPLIADRWSMTPRRRRQDGHDYMPLQQRDDVV</sequence>
<dbReference type="PANTHER" id="PTHR36960:SF1">
    <property type="entry name" value="SI:DKEY-32E6.3"/>
    <property type="match status" value="1"/>
</dbReference>
<evidence type="ECO:0000313" key="5">
    <source>
        <dbReference type="EMBL" id="CAK0847019.1"/>
    </source>
</evidence>
<keyword evidence="1" id="KW-0040">ANK repeat</keyword>
<dbReference type="SUPFAM" id="SSF52540">
    <property type="entry name" value="P-loop containing nucleoside triphosphate hydrolases"/>
    <property type="match status" value="1"/>
</dbReference>
<protein>
    <recommendedName>
        <fullName evidence="7">Calmodulin</fullName>
    </recommendedName>
</protein>
<keyword evidence="2" id="KW-0175">Coiled coil</keyword>
<evidence type="ECO:0008006" key="7">
    <source>
        <dbReference type="Google" id="ProtNLM"/>
    </source>
</evidence>
<dbReference type="PROSITE" id="PS50088">
    <property type="entry name" value="ANK_REPEAT"/>
    <property type="match status" value="1"/>
</dbReference>
<evidence type="ECO:0000256" key="4">
    <source>
        <dbReference type="SAM" id="Phobius"/>
    </source>
</evidence>
<evidence type="ECO:0000256" key="3">
    <source>
        <dbReference type="SAM" id="MobiDB-lite"/>
    </source>
</evidence>